<proteinExistence type="predicted"/>
<name>A0A915I9H2_ROMCU</name>
<organism evidence="1 2">
    <name type="scientific">Romanomermis culicivorax</name>
    <name type="common">Nematode worm</name>
    <dbReference type="NCBI Taxonomy" id="13658"/>
    <lineage>
        <taxon>Eukaryota</taxon>
        <taxon>Metazoa</taxon>
        <taxon>Ecdysozoa</taxon>
        <taxon>Nematoda</taxon>
        <taxon>Enoplea</taxon>
        <taxon>Dorylaimia</taxon>
        <taxon>Mermithida</taxon>
        <taxon>Mermithoidea</taxon>
        <taxon>Mermithidae</taxon>
        <taxon>Romanomermis</taxon>
    </lineage>
</organism>
<dbReference type="AlphaFoldDB" id="A0A915I9H2"/>
<keyword evidence="1" id="KW-1185">Reference proteome</keyword>
<dbReference type="Proteomes" id="UP000887565">
    <property type="component" value="Unplaced"/>
</dbReference>
<accession>A0A915I9H2</accession>
<dbReference type="WBParaSite" id="nRc.2.0.1.t09940-RA">
    <property type="protein sequence ID" value="nRc.2.0.1.t09940-RA"/>
    <property type="gene ID" value="nRc.2.0.1.g09940"/>
</dbReference>
<evidence type="ECO:0000313" key="2">
    <source>
        <dbReference type="WBParaSite" id="nRc.2.0.1.t09940-RA"/>
    </source>
</evidence>
<evidence type="ECO:0000313" key="1">
    <source>
        <dbReference type="Proteomes" id="UP000887565"/>
    </source>
</evidence>
<protein>
    <submittedName>
        <fullName evidence="2">Uncharacterized protein</fullName>
    </submittedName>
</protein>
<sequence length="98" mass="11172">MGNDPPKKISRDWYKLDDTELDNRKLDAERDEESCAILKVTPGTNLGCALCGGNLIEGAELKRQIFSNEHYEQLLFGPCPEREQISIFVLSQQIYKLL</sequence>
<reference evidence="2" key="1">
    <citation type="submission" date="2022-11" db="UniProtKB">
        <authorList>
            <consortium name="WormBaseParasite"/>
        </authorList>
    </citation>
    <scope>IDENTIFICATION</scope>
</reference>